<dbReference type="CDD" id="cd07980">
    <property type="entry name" value="TFIIF_beta"/>
    <property type="match status" value="1"/>
</dbReference>
<dbReference type="STRING" id="1330021.A0A367LML7"/>
<dbReference type="InterPro" id="IPR036388">
    <property type="entry name" value="WH-like_DNA-bd_sf"/>
</dbReference>
<evidence type="ECO:0000256" key="7">
    <source>
        <dbReference type="ARBA" id="ARBA00023242"/>
    </source>
</evidence>
<dbReference type="SUPFAM" id="SSF50916">
    <property type="entry name" value="Rap30/74 interaction domains"/>
    <property type="match status" value="1"/>
</dbReference>
<evidence type="ECO:0000259" key="12">
    <source>
        <dbReference type="Pfam" id="PF17683"/>
    </source>
</evidence>
<feature type="region of interest" description="Disordered" evidence="10">
    <location>
        <begin position="344"/>
        <end position="377"/>
    </location>
</feature>
<dbReference type="InterPro" id="IPR036390">
    <property type="entry name" value="WH_DNA-bd_sf"/>
</dbReference>
<dbReference type="AlphaFoldDB" id="A0A367LML7"/>
<evidence type="ECO:0000256" key="4">
    <source>
        <dbReference type="ARBA" id="ARBA00023015"/>
    </source>
</evidence>
<comment type="similarity">
    <text evidence="2">Belongs to the TFIIF beta subunit family.</text>
</comment>
<evidence type="ECO:0000256" key="1">
    <source>
        <dbReference type="ARBA" id="ARBA00004123"/>
    </source>
</evidence>
<comment type="caution">
    <text evidence="13">The sequence shown here is derived from an EMBL/GenBank/DDBJ whole genome shotgun (WGS) entry which is preliminary data.</text>
</comment>
<evidence type="ECO:0000256" key="3">
    <source>
        <dbReference type="ARBA" id="ARBA00021453"/>
    </source>
</evidence>
<evidence type="ECO:0000256" key="8">
    <source>
        <dbReference type="ARBA" id="ARBA00081473"/>
    </source>
</evidence>
<feature type="domain" description="TFIIF beta subunit N-terminal" evidence="12">
    <location>
        <begin position="47"/>
        <end position="211"/>
    </location>
</feature>
<keyword evidence="7" id="KW-0539">Nucleus</keyword>
<dbReference type="GO" id="GO:0003677">
    <property type="term" value="F:DNA binding"/>
    <property type="evidence" value="ECO:0007669"/>
    <property type="project" value="UniProtKB-KW"/>
</dbReference>
<dbReference type="Pfam" id="PF17683">
    <property type="entry name" value="TFIIF_beta_N"/>
    <property type="match status" value="1"/>
</dbReference>
<dbReference type="FunFam" id="1.10.10.10:FF:000035">
    <property type="entry name" value="General transcription factor IIF subunit 2"/>
    <property type="match status" value="1"/>
</dbReference>
<dbReference type="OrthoDB" id="26094at2759"/>
<keyword evidence="5" id="KW-0238">DNA-binding</keyword>
<keyword evidence="6" id="KW-0804">Transcription</keyword>
<reference evidence="13 14" key="1">
    <citation type="journal article" date="2015" name="BMC Genomics">
        <title>Insights from the genome of Ophiocordyceps polyrhachis-furcata to pathogenicity and host specificity in insect fungi.</title>
        <authorList>
            <person name="Wichadakul D."/>
            <person name="Kobmoo N."/>
            <person name="Ingsriswang S."/>
            <person name="Tangphatsornruang S."/>
            <person name="Chantasingh D."/>
            <person name="Luangsa-ard J.J."/>
            <person name="Eurwilaichitr L."/>
        </authorList>
    </citation>
    <scope>NUCLEOTIDE SEQUENCE [LARGE SCALE GENOMIC DNA]</scope>
    <source>
        <strain evidence="13 14">BCC 54312</strain>
    </source>
</reference>
<dbReference type="EMBL" id="LKCN02000002">
    <property type="protein sequence ID" value="RCI15631.1"/>
    <property type="molecule type" value="Genomic_DNA"/>
</dbReference>
<feature type="region of interest" description="Disordered" evidence="10">
    <location>
        <begin position="1"/>
        <end position="28"/>
    </location>
</feature>
<gene>
    <name evidence="13" type="ORF">L249_3367</name>
</gene>
<evidence type="ECO:0000256" key="2">
    <source>
        <dbReference type="ARBA" id="ARBA00009543"/>
    </source>
</evidence>
<evidence type="ECO:0000313" key="14">
    <source>
        <dbReference type="Proteomes" id="UP000253664"/>
    </source>
</evidence>
<dbReference type="GO" id="GO:0005674">
    <property type="term" value="C:transcription factor TFIIF complex"/>
    <property type="evidence" value="ECO:0007669"/>
    <property type="project" value="InterPro"/>
</dbReference>
<evidence type="ECO:0000313" key="13">
    <source>
        <dbReference type="EMBL" id="RCI15631.1"/>
    </source>
</evidence>
<keyword evidence="4" id="KW-0805">Transcription regulation</keyword>
<dbReference type="InterPro" id="IPR040504">
    <property type="entry name" value="TFIIF_beta_N"/>
</dbReference>
<dbReference type="InterPro" id="IPR040450">
    <property type="entry name" value="TFIIF_beta_HTH"/>
</dbReference>
<protein>
    <recommendedName>
        <fullName evidence="3">Transcription initiation factor IIF subunit beta</fullName>
    </recommendedName>
    <alternativeName>
        <fullName evidence="9">TFIIF medium subunit</fullName>
    </alternativeName>
    <alternativeName>
        <fullName evidence="8">TFIIF-beta</fullName>
    </alternativeName>
</protein>
<feature type="domain" description="TFIIF beta subunit HTH" evidence="11">
    <location>
        <begin position="280"/>
        <end position="344"/>
    </location>
</feature>
<dbReference type="PANTHER" id="PTHR10445">
    <property type="entry name" value="GENERAL TRANSCRIPTION FACTOR IIF SUBUNIT 2"/>
    <property type="match status" value="1"/>
</dbReference>
<dbReference type="GO" id="GO:0006367">
    <property type="term" value="P:transcription initiation at RNA polymerase II promoter"/>
    <property type="evidence" value="ECO:0007669"/>
    <property type="project" value="InterPro"/>
</dbReference>
<dbReference type="InterPro" id="IPR003196">
    <property type="entry name" value="TFIIF_beta"/>
</dbReference>
<evidence type="ECO:0000256" key="5">
    <source>
        <dbReference type="ARBA" id="ARBA00023125"/>
    </source>
</evidence>
<keyword evidence="14" id="KW-1185">Reference proteome</keyword>
<feature type="region of interest" description="Disordered" evidence="10">
    <location>
        <begin position="162"/>
        <end position="181"/>
    </location>
</feature>
<organism evidence="13 14">
    <name type="scientific">Ophiocordyceps polyrhachis-furcata BCC 54312</name>
    <dbReference type="NCBI Taxonomy" id="1330021"/>
    <lineage>
        <taxon>Eukaryota</taxon>
        <taxon>Fungi</taxon>
        <taxon>Dikarya</taxon>
        <taxon>Ascomycota</taxon>
        <taxon>Pezizomycotina</taxon>
        <taxon>Sordariomycetes</taxon>
        <taxon>Hypocreomycetidae</taxon>
        <taxon>Hypocreales</taxon>
        <taxon>Ophiocordycipitaceae</taxon>
        <taxon>Ophiocordyceps</taxon>
    </lineage>
</organism>
<proteinExistence type="inferred from homology"/>
<dbReference type="Pfam" id="PF02270">
    <property type="entry name" value="TFIIF_beta"/>
    <property type="match status" value="1"/>
</dbReference>
<dbReference type="InterPro" id="IPR011039">
    <property type="entry name" value="TFIIF_interaction"/>
</dbReference>
<evidence type="ECO:0000256" key="9">
    <source>
        <dbReference type="ARBA" id="ARBA00081863"/>
    </source>
</evidence>
<feature type="compositionally biased region" description="Acidic residues" evidence="10">
    <location>
        <begin position="355"/>
        <end position="377"/>
    </location>
</feature>
<accession>A0A367LML7</accession>
<dbReference type="PANTHER" id="PTHR10445:SF0">
    <property type="entry name" value="GENERAL TRANSCRIPTION FACTOR IIF SUBUNIT 2"/>
    <property type="match status" value="1"/>
</dbReference>
<name>A0A367LML7_9HYPO</name>
<dbReference type="Proteomes" id="UP000253664">
    <property type="component" value="Unassembled WGS sequence"/>
</dbReference>
<evidence type="ECO:0000259" key="11">
    <source>
        <dbReference type="Pfam" id="PF02270"/>
    </source>
</evidence>
<feature type="compositionally biased region" description="Basic and acidic residues" evidence="10">
    <location>
        <begin position="344"/>
        <end position="354"/>
    </location>
</feature>
<dbReference type="SUPFAM" id="SSF46785">
    <property type="entry name" value="Winged helix' DNA-binding domain"/>
    <property type="match status" value="1"/>
</dbReference>
<evidence type="ECO:0000256" key="6">
    <source>
        <dbReference type="ARBA" id="ARBA00023163"/>
    </source>
</evidence>
<evidence type="ECO:0000256" key="10">
    <source>
        <dbReference type="SAM" id="MobiDB-lite"/>
    </source>
</evidence>
<comment type="subcellular location">
    <subcellularLocation>
        <location evidence="1">Nucleus</location>
    </subcellularLocation>
</comment>
<dbReference type="Gene3D" id="1.10.10.10">
    <property type="entry name" value="Winged helix-like DNA-binding domain superfamily/Winged helix DNA-binding domain"/>
    <property type="match status" value="1"/>
</dbReference>
<sequence>MADAASFIKPELEEEKPTTPLDDDDLDEDAGDLEYYDKMVNNHQFETLYLARVPRYMWDAWLKIAERLGDDDEIQIGTLRTWIQPEVDADGATHDVTKLRMLLDANCPEHQPLPREYELDILDREVQNHFIFSEDHLPSYKARNKARTEAAKAGIPASLLRQRAQANSQDNHGPQRHSYDRRSRFQPYFRKAIPKKTKLFGKIHYDIRVEPRNVRDEERVLAQKLLDAELSKSKLQIISRNSASSIMNPGTANAAQWGGNFIKNAAQQVKPKKGEMFKAARIPKNQLLDLIFDCFRNYQYWSMKALRQKLQQPDTYLRQVLEEVAVLHKSGRFANHYGLNEAYRDKAGDDAKEEAADDGGEGDEEDEDEELEDVLPA</sequence>